<dbReference type="GO" id="GO:0008061">
    <property type="term" value="F:chitin binding"/>
    <property type="evidence" value="ECO:0007669"/>
    <property type="project" value="UniProtKB-KW"/>
</dbReference>
<dbReference type="Pfam" id="PF01476">
    <property type="entry name" value="LysM"/>
    <property type="match status" value="1"/>
</dbReference>
<dbReference type="InterPro" id="IPR036779">
    <property type="entry name" value="LysM_dom_sf"/>
</dbReference>
<dbReference type="PANTHER" id="PTHR34997:SF1">
    <property type="entry name" value="PEPTIDOGLYCAN-BINDING LYSIN DOMAIN"/>
    <property type="match status" value="1"/>
</dbReference>
<keyword evidence="6" id="KW-1185">Reference proteome</keyword>
<dbReference type="AlphaFoldDB" id="A0A3N4I5T4"/>
<accession>A0A3N4I5T4</accession>
<proteinExistence type="predicted"/>
<dbReference type="InterPro" id="IPR018392">
    <property type="entry name" value="LysM"/>
</dbReference>
<dbReference type="PANTHER" id="PTHR34997">
    <property type="entry name" value="AM15"/>
    <property type="match status" value="1"/>
</dbReference>
<feature type="domain" description="LysM" evidence="4">
    <location>
        <begin position="192"/>
        <end position="243"/>
    </location>
</feature>
<dbReference type="Gene3D" id="3.10.350.10">
    <property type="entry name" value="LysM domain"/>
    <property type="match status" value="1"/>
</dbReference>
<sequence>MKTSSTTTTLLYSFAALIPTLSATASAIPLSSRSPPVINNLQKRAYSYRWTAWSSQSGNYNRFAGTQAPAVNCESQIGKVRFRQIVENWPTPSRSLFDIPLYICEYKVARCEGDDNWIFEDNCDISDEEVINRLVESGSGWNPPLTREEAINGVNHLESLHQPQPISMSQAVRMGNAPNGPTQETVTKDCKKWHTVQAEDSCFAVAQYNNIGLQQFYDWNGNADGINKGGECVGLWIGFAYCVGV</sequence>
<feature type="chain" id="PRO_5018327909" description="LysM domain-containing protein" evidence="3">
    <location>
        <begin position="28"/>
        <end position="245"/>
    </location>
</feature>
<name>A0A3N4I5T4_ASCIM</name>
<evidence type="ECO:0000256" key="1">
    <source>
        <dbReference type="ARBA" id="ARBA00022669"/>
    </source>
</evidence>
<reference evidence="5 6" key="1">
    <citation type="journal article" date="2018" name="Nat. Ecol. Evol.">
        <title>Pezizomycetes genomes reveal the molecular basis of ectomycorrhizal truffle lifestyle.</title>
        <authorList>
            <person name="Murat C."/>
            <person name="Payen T."/>
            <person name="Noel B."/>
            <person name="Kuo A."/>
            <person name="Morin E."/>
            <person name="Chen J."/>
            <person name="Kohler A."/>
            <person name="Krizsan K."/>
            <person name="Balestrini R."/>
            <person name="Da Silva C."/>
            <person name="Montanini B."/>
            <person name="Hainaut M."/>
            <person name="Levati E."/>
            <person name="Barry K.W."/>
            <person name="Belfiori B."/>
            <person name="Cichocki N."/>
            <person name="Clum A."/>
            <person name="Dockter R.B."/>
            <person name="Fauchery L."/>
            <person name="Guy J."/>
            <person name="Iotti M."/>
            <person name="Le Tacon F."/>
            <person name="Lindquist E.A."/>
            <person name="Lipzen A."/>
            <person name="Malagnac F."/>
            <person name="Mello A."/>
            <person name="Molinier V."/>
            <person name="Miyauchi S."/>
            <person name="Poulain J."/>
            <person name="Riccioni C."/>
            <person name="Rubini A."/>
            <person name="Sitrit Y."/>
            <person name="Splivallo R."/>
            <person name="Traeger S."/>
            <person name="Wang M."/>
            <person name="Zifcakova L."/>
            <person name="Wipf D."/>
            <person name="Zambonelli A."/>
            <person name="Paolocci F."/>
            <person name="Nowrousian M."/>
            <person name="Ottonello S."/>
            <person name="Baldrian P."/>
            <person name="Spatafora J.W."/>
            <person name="Henrissat B."/>
            <person name="Nagy L.G."/>
            <person name="Aury J.M."/>
            <person name="Wincker P."/>
            <person name="Grigoriev I.V."/>
            <person name="Bonfante P."/>
            <person name="Martin F.M."/>
        </authorList>
    </citation>
    <scope>NUCLEOTIDE SEQUENCE [LARGE SCALE GENOMIC DNA]</scope>
    <source>
        <strain evidence="5 6">RN42</strain>
    </source>
</reference>
<keyword evidence="2" id="KW-0843">Virulence</keyword>
<dbReference type="OrthoDB" id="5985073at2759"/>
<dbReference type="EMBL" id="ML119679">
    <property type="protein sequence ID" value="RPA81442.1"/>
    <property type="molecule type" value="Genomic_DNA"/>
</dbReference>
<dbReference type="Proteomes" id="UP000275078">
    <property type="component" value="Unassembled WGS sequence"/>
</dbReference>
<dbReference type="STRING" id="1160509.A0A3N4I5T4"/>
<evidence type="ECO:0000259" key="4">
    <source>
        <dbReference type="PROSITE" id="PS51782"/>
    </source>
</evidence>
<evidence type="ECO:0000256" key="2">
    <source>
        <dbReference type="ARBA" id="ARBA00023026"/>
    </source>
</evidence>
<keyword evidence="3" id="KW-0732">Signal</keyword>
<dbReference type="CDD" id="cd00118">
    <property type="entry name" value="LysM"/>
    <property type="match status" value="1"/>
</dbReference>
<feature type="signal peptide" evidence="3">
    <location>
        <begin position="1"/>
        <end position="27"/>
    </location>
</feature>
<keyword evidence="1" id="KW-0147">Chitin-binding</keyword>
<dbReference type="SUPFAM" id="SSF54106">
    <property type="entry name" value="LysM domain"/>
    <property type="match status" value="1"/>
</dbReference>
<evidence type="ECO:0000256" key="3">
    <source>
        <dbReference type="SAM" id="SignalP"/>
    </source>
</evidence>
<organism evidence="5 6">
    <name type="scientific">Ascobolus immersus RN42</name>
    <dbReference type="NCBI Taxonomy" id="1160509"/>
    <lineage>
        <taxon>Eukaryota</taxon>
        <taxon>Fungi</taxon>
        <taxon>Dikarya</taxon>
        <taxon>Ascomycota</taxon>
        <taxon>Pezizomycotina</taxon>
        <taxon>Pezizomycetes</taxon>
        <taxon>Pezizales</taxon>
        <taxon>Ascobolaceae</taxon>
        <taxon>Ascobolus</taxon>
    </lineage>
</organism>
<evidence type="ECO:0000313" key="6">
    <source>
        <dbReference type="Proteomes" id="UP000275078"/>
    </source>
</evidence>
<dbReference type="InterPro" id="IPR052210">
    <property type="entry name" value="LysM1-like"/>
</dbReference>
<dbReference type="PROSITE" id="PS51782">
    <property type="entry name" value="LYSM"/>
    <property type="match status" value="1"/>
</dbReference>
<gene>
    <name evidence="5" type="ORF">BJ508DRAFT_414700</name>
</gene>
<protein>
    <recommendedName>
        <fullName evidence="4">LysM domain-containing protein</fullName>
    </recommendedName>
</protein>
<evidence type="ECO:0000313" key="5">
    <source>
        <dbReference type="EMBL" id="RPA81442.1"/>
    </source>
</evidence>